<proteinExistence type="predicted"/>
<dbReference type="EMBL" id="JBHSIU010000053">
    <property type="protein sequence ID" value="MFC5003576.1"/>
    <property type="molecule type" value="Genomic_DNA"/>
</dbReference>
<feature type="compositionally biased region" description="Polar residues" evidence="1">
    <location>
        <begin position="146"/>
        <end position="157"/>
    </location>
</feature>
<feature type="region of interest" description="Disordered" evidence="1">
    <location>
        <begin position="1"/>
        <end position="100"/>
    </location>
</feature>
<feature type="compositionally biased region" description="Basic and acidic residues" evidence="1">
    <location>
        <begin position="53"/>
        <end position="67"/>
    </location>
</feature>
<protein>
    <submittedName>
        <fullName evidence="2">Uncharacterized protein</fullName>
    </submittedName>
</protein>
<feature type="compositionally biased region" description="Low complexity" evidence="1">
    <location>
        <begin position="206"/>
        <end position="216"/>
    </location>
</feature>
<evidence type="ECO:0000256" key="1">
    <source>
        <dbReference type="SAM" id="MobiDB-lite"/>
    </source>
</evidence>
<comment type="caution">
    <text evidence="2">The sequence shown here is derived from an EMBL/GenBank/DDBJ whole genome shotgun (WGS) entry which is preliminary data.</text>
</comment>
<evidence type="ECO:0000313" key="3">
    <source>
        <dbReference type="Proteomes" id="UP001595912"/>
    </source>
</evidence>
<dbReference type="RefSeq" id="WP_380122660.1">
    <property type="nucleotide sequence ID" value="NZ_JBHSIU010000053.1"/>
</dbReference>
<accession>A0ABV9W774</accession>
<reference evidence="3" key="1">
    <citation type="journal article" date="2019" name="Int. J. Syst. Evol. Microbiol.">
        <title>The Global Catalogue of Microorganisms (GCM) 10K type strain sequencing project: providing services to taxonomists for standard genome sequencing and annotation.</title>
        <authorList>
            <consortium name="The Broad Institute Genomics Platform"/>
            <consortium name="The Broad Institute Genome Sequencing Center for Infectious Disease"/>
            <person name="Wu L."/>
            <person name="Ma J."/>
        </authorList>
    </citation>
    <scope>NUCLEOTIDE SEQUENCE [LARGE SCALE GENOMIC DNA]</scope>
    <source>
        <strain evidence="3">CGMCC 4.7152</strain>
    </source>
</reference>
<keyword evidence="3" id="KW-1185">Reference proteome</keyword>
<feature type="compositionally biased region" description="Basic residues" evidence="1">
    <location>
        <begin position="159"/>
        <end position="174"/>
    </location>
</feature>
<organism evidence="2 3">
    <name type="scientific">Dactylosporangium cerinum</name>
    <dbReference type="NCBI Taxonomy" id="1434730"/>
    <lineage>
        <taxon>Bacteria</taxon>
        <taxon>Bacillati</taxon>
        <taxon>Actinomycetota</taxon>
        <taxon>Actinomycetes</taxon>
        <taxon>Micromonosporales</taxon>
        <taxon>Micromonosporaceae</taxon>
        <taxon>Dactylosporangium</taxon>
    </lineage>
</organism>
<gene>
    <name evidence="2" type="ORF">ACFPIJ_37860</name>
</gene>
<feature type="region of interest" description="Disordered" evidence="1">
    <location>
        <begin position="146"/>
        <end position="174"/>
    </location>
</feature>
<name>A0ABV9W774_9ACTN</name>
<sequence length="216" mass="23434">MALVGADAGQDEAVGHDDRQIRQQAERPRWGPGSRHPHDGEPLEEGGEGDAGGADRIDRWQSLRYGRDSSNGATAPRAAPAMTVPPRTHSALRSSPPVPARATLATARRPANSSTTTPKIAHAVPVTRASSTEPRAAKYQVMRLTEQTTTARSSPNVMSRRRTGSRSRAQTRTRTAPRYRVMVTLLERCVGAPGPTRESTALLRTPPSRMSMMMPR</sequence>
<feature type="compositionally biased region" description="Basic and acidic residues" evidence="1">
    <location>
        <begin position="13"/>
        <end position="29"/>
    </location>
</feature>
<feature type="region of interest" description="Disordered" evidence="1">
    <location>
        <begin position="191"/>
        <end position="216"/>
    </location>
</feature>
<dbReference type="Proteomes" id="UP001595912">
    <property type="component" value="Unassembled WGS sequence"/>
</dbReference>
<evidence type="ECO:0000313" key="2">
    <source>
        <dbReference type="EMBL" id="MFC5003576.1"/>
    </source>
</evidence>